<sequence>MLTTEPWLSTAWRLANLYLDSLGAQRLGSQDGELVGLSQDATCFVSLAYFDQTDPFADYVVHEAAHVLHNCRRTALGLPERRQCPTALDIAFHQRETFAYACEAYSRILAMAQDGESRHAALERHKASELPPDERVDHGTYLEILAEAVRARNGWRCITKRCAPS</sequence>
<comment type="caution">
    <text evidence="1">The sequence shown here is derived from an EMBL/GenBank/DDBJ whole genome shotgun (WGS) entry which is preliminary data.</text>
</comment>
<evidence type="ECO:0000313" key="1">
    <source>
        <dbReference type="EMBL" id="MBC8751281.1"/>
    </source>
</evidence>
<dbReference type="Proteomes" id="UP000736373">
    <property type="component" value="Unassembled WGS sequence"/>
</dbReference>
<proteinExistence type="predicted"/>
<dbReference type="EMBL" id="VZQQ01000050">
    <property type="protein sequence ID" value="MBC8751281.1"/>
    <property type="molecule type" value="Genomic_DNA"/>
</dbReference>
<accession>A0ABR7PYJ6</accession>
<protein>
    <submittedName>
        <fullName evidence="1">Uncharacterized protein</fullName>
    </submittedName>
</protein>
<keyword evidence="2" id="KW-1185">Reference proteome</keyword>
<organism evidence="1 2">
    <name type="scientific">Paraburkholderia podalyriae</name>
    <dbReference type="NCBI Taxonomy" id="1938811"/>
    <lineage>
        <taxon>Bacteria</taxon>
        <taxon>Pseudomonadati</taxon>
        <taxon>Pseudomonadota</taxon>
        <taxon>Betaproteobacteria</taxon>
        <taxon>Burkholderiales</taxon>
        <taxon>Burkholderiaceae</taxon>
        <taxon>Paraburkholderia</taxon>
    </lineage>
</organism>
<evidence type="ECO:0000313" key="2">
    <source>
        <dbReference type="Proteomes" id="UP000736373"/>
    </source>
</evidence>
<name>A0ABR7PYJ6_9BURK</name>
<gene>
    <name evidence="1" type="ORF">F6X42_33480</name>
</gene>
<dbReference type="RefSeq" id="WP_187638213.1">
    <property type="nucleotide sequence ID" value="NZ_VZQQ01000050.1"/>
</dbReference>
<reference evidence="1 2" key="1">
    <citation type="submission" date="2019-09" db="EMBL/GenBank/DDBJ databases">
        <title>Paraburkholderia podalyriae sp. nov., A South African Podalyria-associated rhizobium.</title>
        <authorList>
            <person name="Mavima L."/>
            <person name="Beukes C.W."/>
            <person name="Palmer M."/>
            <person name="De Meyer S.E."/>
            <person name="James E.K."/>
            <person name="Maluk M."/>
            <person name="Avontuur J.R."/>
            <person name="Chan W.Y."/>
            <person name="Venter S.N."/>
            <person name="Steenkamp E.T."/>
        </authorList>
    </citation>
    <scope>NUCLEOTIDE SEQUENCE [LARGE SCALE GENOMIC DNA]</scope>
    <source>
        <strain evidence="1 2">WC7.3b</strain>
    </source>
</reference>